<gene>
    <name evidence="1" type="ORF">LOC68_08925</name>
</gene>
<organism evidence="1 2">
    <name type="scientific">Blastopirellula sediminis</name>
    <dbReference type="NCBI Taxonomy" id="2894196"/>
    <lineage>
        <taxon>Bacteria</taxon>
        <taxon>Pseudomonadati</taxon>
        <taxon>Planctomycetota</taxon>
        <taxon>Planctomycetia</taxon>
        <taxon>Pirellulales</taxon>
        <taxon>Pirellulaceae</taxon>
        <taxon>Blastopirellula</taxon>
    </lineage>
</organism>
<name>A0A9X1MLH3_9BACT</name>
<proteinExistence type="predicted"/>
<dbReference type="EMBL" id="JAJKFT010000004">
    <property type="protein sequence ID" value="MCC9628517.1"/>
    <property type="molecule type" value="Genomic_DNA"/>
</dbReference>
<evidence type="ECO:0000313" key="1">
    <source>
        <dbReference type="EMBL" id="MCC9628517.1"/>
    </source>
</evidence>
<accession>A0A9X1MLH3</accession>
<evidence type="ECO:0000313" key="2">
    <source>
        <dbReference type="Proteomes" id="UP001139103"/>
    </source>
</evidence>
<dbReference type="AlphaFoldDB" id="A0A9X1MLH3"/>
<protein>
    <recommendedName>
        <fullName evidence="3">Carboxypeptidase regulatory-like domain-containing protein</fullName>
    </recommendedName>
</protein>
<dbReference type="Proteomes" id="UP001139103">
    <property type="component" value="Unassembled WGS sequence"/>
</dbReference>
<dbReference type="RefSeq" id="WP_230217855.1">
    <property type="nucleotide sequence ID" value="NZ_JAJKFT010000004.1"/>
</dbReference>
<comment type="caution">
    <text evidence="1">The sequence shown here is derived from an EMBL/GenBank/DDBJ whole genome shotgun (WGS) entry which is preliminary data.</text>
</comment>
<reference evidence="1" key="1">
    <citation type="submission" date="2021-11" db="EMBL/GenBank/DDBJ databases">
        <title>Genome sequence.</title>
        <authorList>
            <person name="Sun Q."/>
        </authorList>
    </citation>
    <scope>NUCLEOTIDE SEQUENCE</scope>
    <source>
        <strain evidence="1">JC732</strain>
    </source>
</reference>
<sequence length="104" mass="10897">MITVVGTVTLDGDPLQSGSVIFSPKAGAVNDATSGQIIDGKYELDCVPGEKNVMVTGTTASKKMAPFRYLSPSAELTASVESGSEQMELNLALSSKSTRRGRSR</sequence>
<keyword evidence="2" id="KW-1185">Reference proteome</keyword>
<evidence type="ECO:0008006" key="3">
    <source>
        <dbReference type="Google" id="ProtNLM"/>
    </source>
</evidence>